<keyword evidence="2" id="KW-0012">Acyltransferase</keyword>
<comment type="caution">
    <text evidence="2">The sequence shown here is derived from an EMBL/GenBank/DDBJ whole genome shotgun (WGS) entry which is preliminary data.</text>
</comment>
<dbReference type="EMBL" id="SWBQ01000005">
    <property type="protein sequence ID" value="TKC04454.1"/>
    <property type="molecule type" value="Genomic_DNA"/>
</dbReference>
<dbReference type="RefSeq" id="WP_136837446.1">
    <property type="nucleotide sequence ID" value="NZ_SWBQ01000005.1"/>
</dbReference>
<accession>A0A4U1CE17</accession>
<dbReference type="AlphaFoldDB" id="A0A4U1CE17"/>
<evidence type="ECO:0000259" key="1">
    <source>
        <dbReference type="SMART" id="SM00563"/>
    </source>
</evidence>
<reference evidence="2 3" key="1">
    <citation type="submission" date="2019-04" db="EMBL/GenBank/DDBJ databases">
        <title>Pedobacter sp. RP-3-15 sp. nov., isolated from Arctic soil.</title>
        <authorList>
            <person name="Dahal R.H."/>
            <person name="Kim D.-U."/>
        </authorList>
    </citation>
    <scope>NUCLEOTIDE SEQUENCE [LARGE SCALE GENOMIC DNA]</scope>
    <source>
        <strain evidence="2 3">RP-3-15</strain>
    </source>
</reference>
<dbReference type="SMART" id="SM00563">
    <property type="entry name" value="PlsC"/>
    <property type="match status" value="1"/>
</dbReference>
<dbReference type="Proteomes" id="UP000307244">
    <property type="component" value="Unassembled WGS sequence"/>
</dbReference>
<dbReference type="SUPFAM" id="SSF69593">
    <property type="entry name" value="Glycerol-3-phosphate (1)-acyltransferase"/>
    <property type="match status" value="1"/>
</dbReference>
<dbReference type="Pfam" id="PF01553">
    <property type="entry name" value="Acyltransferase"/>
    <property type="match status" value="1"/>
</dbReference>
<sequence length="206" mass="24243">MHQSQKSPVIYKIFSWYINYIVKRDFSAYTFNAIDTNRNEAILLFSNHFSWWDGFLMFQLNKVVFKKKFNVLVTSDDYARHWFLKYLGAFAADTKGKDVVETLNYAGHLLNDPDNLVLMFPQGKSYSSYVNSIGFEKGVMQVVNASKKKFQIVFAVTLSDYFGKRRPEMSTYLQKWEAEEYMSLQLLKSEYNKHYNEALKSQNSKE</sequence>
<evidence type="ECO:0000313" key="3">
    <source>
        <dbReference type="Proteomes" id="UP000307244"/>
    </source>
</evidence>
<protein>
    <submittedName>
        <fullName evidence="2">Glycerol acyltransferase</fullName>
    </submittedName>
</protein>
<dbReference type="InterPro" id="IPR002123">
    <property type="entry name" value="Plipid/glycerol_acylTrfase"/>
</dbReference>
<organism evidence="2 3">
    <name type="scientific">Pedobacter frigoris</name>
    <dbReference type="NCBI Taxonomy" id="2571272"/>
    <lineage>
        <taxon>Bacteria</taxon>
        <taxon>Pseudomonadati</taxon>
        <taxon>Bacteroidota</taxon>
        <taxon>Sphingobacteriia</taxon>
        <taxon>Sphingobacteriales</taxon>
        <taxon>Sphingobacteriaceae</taxon>
        <taxon>Pedobacter</taxon>
    </lineage>
</organism>
<gene>
    <name evidence="2" type="ORF">FA047_17900</name>
</gene>
<name>A0A4U1CE17_9SPHI</name>
<keyword evidence="3" id="KW-1185">Reference proteome</keyword>
<evidence type="ECO:0000313" key="2">
    <source>
        <dbReference type="EMBL" id="TKC04454.1"/>
    </source>
</evidence>
<feature type="domain" description="Phospholipid/glycerol acyltransferase" evidence="1">
    <location>
        <begin position="42"/>
        <end position="161"/>
    </location>
</feature>
<dbReference type="GO" id="GO:0016746">
    <property type="term" value="F:acyltransferase activity"/>
    <property type="evidence" value="ECO:0007669"/>
    <property type="project" value="UniProtKB-KW"/>
</dbReference>
<dbReference type="OrthoDB" id="152799at2"/>
<proteinExistence type="predicted"/>
<keyword evidence="2" id="KW-0808">Transferase</keyword>